<feature type="binding site" evidence="8">
    <location>
        <position position="123"/>
    </location>
    <ligand>
        <name>Zn(2+)</name>
        <dbReference type="ChEBI" id="CHEBI:29105"/>
    </ligand>
</feature>
<evidence type="ECO:0000313" key="10">
    <source>
        <dbReference type="EMBL" id="BAU33097.1"/>
    </source>
</evidence>
<evidence type="ECO:0000256" key="4">
    <source>
        <dbReference type="ARBA" id="ARBA00022723"/>
    </source>
</evidence>
<reference evidence="11" key="1">
    <citation type="submission" date="2015-12" db="EMBL/GenBank/DDBJ databases">
        <authorList>
            <person name="Shamseldin A."/>
            <person name="Moawad H."/>
            <person name="Abd El-Rahim W.M."/>
            <person name="Sadowsky M.J."/>
        </authorList>
    </citation>
    <scope>NUCLEOTIDE SEQUENCE [LARGE SCALE GENOMIC DNA]</scope>
    <source>
        <strain evidence="11">JAM AC0309</strain>
    </source>
</reference>
<dbReference type="Gene3D" id="2.60.120.10">
    <property type="entry name" value="Jelly Rolls"/>
    <property type="match status" value="2"/>
</dbReference>
<dbReference type="RefSeq" id="WP_096422714.1">
    <property type="nucleotide sequence ID" value="NZ_AP017315.1"/>
</dbReference>
<dbReference type="PIRSF" id="PIRSF001480">
    <property type="entry name" value="Mannose-6-phosphate_isomerase"/>
    <property type="match status" value="1"/>
</dbReference>
<evidence type="ECO:0000256" key="2">
    <source>
        <dbReference type="ARBA" id="ARBA00010772"/>
    </source>
</evidence>
<accession>A0A0U5BBI0</accession>
<evidence type="ECO:0000256" key="7">
    <source>
        <dbReference type="PIRSR" id="PIRSR001480-1"/>
    </source>
</evidence>
<protein>
    <recommendedName>
        <fullName evidence="3">mannose-6-phosphate isomerase</fullName>
        <ecNumber evidence="3">5.3.1.8</ecNumber>
    </recommendedName>
</protein>
<dbReference type="EC" id="5.3.1.8" evidence="3"/>
<evidence type="ECO:0000256" key="6">
    <source>
        <dbReference type="ARBA" id="ARBA00023235"/>
    </source>
</evidence>
<feature type="active site" evidence="7">
    <location>
        <position position="269"/>
    </location>
</feature>
<dbReference type="PANTHER" id="PTHR10309">
    <property type="entry name" value="MANNOSE-6-PHOSPHATE ISOMERASE"/>
    <property type="match status" value="1"/>
</dbReference>
<feature type="binding site" evidence="8">
    <location>
        <position position="86"/>
    </location>
    <ligand>
        <name>Zn(2+)</name>
        <dbReference type="ChEBI" id="CHEBI:29105"/>
    </ligand>
</feature>
<gene>
    <name evidence="10" type="primary">manA</name>
    <name evidence="10" type="ORF">MalAC0309_2255</name>
</gene>
<dbReference type="GO" id="GO:0005829">
    <property type="term" value="C:cytosol"/>
    <property type="evidence" value="ECO:0007669"/>
    <property type="project" value="TreeGrafter"/>
</dbReference>
<dbReference type="InterPro" id="IPR016305">
    <property type="entry name" value="Mannose-6-P_Isomerase"/>
</dbReference>
<dbReference type="InterPro" id="IPR011051">
    <property type="entry name" value="RmlC_Cupin_sf"/>
</dbReference>
<comment type="similarity">
    <text evidence="2">Belongs to the mannose-6-phosphate isomerase type 1 family.</text>
</comment>
<feature type="domain" description="Phosphomannose isomerase type I catalytic" evidence="9">
    <location>
        <begin position="2"/>
        <end position="141"/>
    </location>
</feature>
<keyword evidence="4 8" id="KW-0479">Metal-binding</keyword>
<dbReference type="KEGG" id="malk:MalAC0309_2255"/>
<dbReference type="Proteomes" id="UP000218965">
    <property type="component" value="Chromosome"/>
</dbReference>
<dbReference type="PRINTS" id="PR00714">
    <property type="entry name" value="MAN6PISMRASE"/>
</dbReference>
<dbReference type="GO" id="GO:0005975">
    <property type="term" value="P:carbohydrate metabolic process"/>
    <property type="evidence" value="ECO:0007669"/>
    <property type="project" value="InterPro"/>
</dbReference>
<dbReference type="InterPro" id="IPR046457">
    <property type="entry name" value="PMI_typeI_cat"/>
</dbReference>
<dbReference type="Pfam" id="PF20511">
    <property type="entry name" value="PMI_typeI_cat"/>
    <property type="match status" value="1"/>
</dbReference>
<organism evidence="10 11">
    <name type="scientific">Microcella alkaliphila</name>
    <dbReference type="NCBI Taxonomy" id="279828"/>
    <lineage>
        <taxon>Bacteria</taxon>
        <taxon>Bacillati</taxon>
        <taxon>Actinomycetota</taxon>
        <taxon>Actinomycetes</taxon>
        <taxon>Micrococcales</taxon>
        <taxon>Microbacteriaceae</taxon>
        <taxon>Microcella</taxon>
    </lineage>
</organism>
<dbReference type="GO" id="GO:0004476">
    <property type="term" value="F:mannose-6-phosphate isomerase activity"/>
    <property type="evidence" value="ECO:0007669"/>
    <property type="project" value="UniProtKB-EC"/>
</dbReference>
<comment type="catalytic activity">
    <reaction evidence="1">
        <text>D-mannose 6-phosphate = D-fructose 6-phosphate</text>
        <dbReference type="Rhea" id="RHEA:12356"/>
        <dbReference type="ChEBI" id="CHEBI:58735"/>
        <dbReference type="ChEBI" id="CHEBI:61527"/>
        <dbReference type="EC" id="5.3.1.8"/>
    </reaction>
</comment>
<dbReference type="OrthoDB" id="9792649at2"/>
<keyword evidence="6 10" id="KW-0413">Isomerase</keyword>
<dbReference type="EMBL" id="AP017315">
    <property type="protein sequence ID" value="BAU33097.1"/>
    <property type="molecule type" value="Genomic_DNA"/>
</dbReference>
<keyword evidence="5 8" id="KW-0862">Zinc</keyword>
<evidence type="ECO:0000259" key="9">
    <source>
        <dbReference type="Pfam" id="PF20511"/>
    </source>
</evidence>
<feature type="binding site" evidence="8">
    <location>
        <position position="88"/>
    </location>
    <ligand>
        <name>Zn(2+)</name>
        <dbReference type="ChEBI" id="CHEBI:29105"/>
    </ligand>
</feature>
<evidence type="ECO:0000256" key="3">
    <source>
        <dbReference type="ARBA" id="ARBA00011956"/>
    </source>
</evidence>
<comment type="cofactor">
    <cofactor evidence="8">
        <name>Zn(2+)</name>
        <dbReference type="ChEBI" id="CHEBI:29105"/>
    </cofactor>
    <text evidence="8">Binds 1 zinc ion per subunit.</text>
</comment>
<name>A0A0U5BBI0_9MICO</name>
<evidence type="ECO:0000313" key="11">
    <source>
        <dbReference type="Proteomes" id="UP000218965"/>
    </source>
</evidence>
<dbReference type="SUPFAM" id="SSF51182">
    <property type="entry name" value="RmlC-like cupins"/>
    <property type="match status" value="1"/>
</dbReference>
<reference evidence="10 11" key="2">
    <citation type="submission" date="2016-01" db="EMBL/GenBank/DDBJ databases">
        <title>Microcella alkaliphila JAM AC0309 whole genome shotgun sequence.</title>
        <authorList>
            <person name="Kurata A."/>
            <person name="Hirose Y."/>
            <person name="Kishimoto N."/>
            <person name="Kobayashi T."/>
        </authorList>
    </citation>
    <scope>NUCLEOTIDE SEQUENCE [LARGE SCALE GENOMIC DNA]</scope>
    <source>
        <strain evidence="10 11">JAM AC0309</strain>
    </source>
</reference>
<dbReference type="CDD" id="cd07011">
    <property type="entry name" value="cupin_PMI_type_I_N"/>
    <property type="match status" value="1"/>
</dbReference>
<dbReference type="InterPro" id="IPR014710">
    <property type="entry name" value="RmlC-like_jellyroll"/>
</dbReference>
<proteinExistence type="inferred from homology"/>
<dbReference type="GO" id="GO:0009298">
    <property type="term" value="P:GDP-mannose biosynthetic process"/>
    <property type="evidence" value="ECO:0007669"/>
    <property type="project" value="InterPro"/>
</dbReference>
<dbReference type="PANTHER" id="PTHR10309:SF0">
    <property type="entry name" value="MANNOSE-6-PHOSPHATE ISOMERASE"/>
    <property type="match status" value="1"/>
</dbReference>
<feature type="binding site" evidence="8">
    <location>
        <position position="250"/>
    </location>
    <ligand>
        <name>Zn(2+)</name>
        <dbReference type="ChEBI" id="CHEBI:29105"/>
    </ligand>
</feature>
<evidence type="ECO:0000256" key="5">
    <source>
        <dbReference type="ARBA" id="ARBA00022833"/>
    </source>
</evidence>
<dbReference type="NCBIfam" id="TIGR00218">
    <property type="entry name" value="manA"/>
    <property type="match status" value="1"/>
</dbReference>
<dbReference type="GO" id="GO:0008270">
    <property type="term" value="F:zinc ion binding"/>
    <property type="evidence" value="ECO:0007669"/>
    <property type="project" value="InterPro"/>
</dbReference>
<evidence type="ECO:0000256" key="1">
    <source>
        <dbReference type="ARBA" id="ARBA00000757"/>
    </source>
</evidence>
<dbReference type="AlphaFoldDB" id="A0A0U5BBI0"/>
<sequence>MILRIANTPRDYAWGSTTAIAELLGREPSGGPEAEYWLGDHPACPALVVDRPAVGRTLVDVTASLPEGRLPFLMKVLAAAEPLSLQVHPTLAQAVEGFARENAAGIALDDTRRSYKDDLHKPELIYALSDPFIALSGFRPVAEARRELATVDEPCLNDFLTRLSGDDVLADTVAWLLSGDPDVAHLSWVLAEAAGDDSDPHPDDPNGTWATVRRLAARYPGDPGVAISTLMHTVVLRPGESLYLPAGNLHSYQEGLGIEVMAASDNVIRGGLTPKHIDVDELLAVLDARPLPAPRLEPQVTQPGLSVFRPDVPDFALTVVEGEALADGALIGSEGPSILLCLDGQVSVDGQQTVTRGDALYLSAGPYEVSGTGRVVIASAND</sequence>
<dbReference type="Gene3D" id="1.10.441.10">
    <property type="entry name" value="Phosphomannose Isomerase, domain 2"/>
    <property type="match status" value="1"/>
</dbReference>
<dbReference type="InterPro" id="IPR001250">
    <property type="entry name" value="Man6P_Isoase-1"/>
</dbReference>
<evidence type="ECO:0000256" key="8">
    <source>
        <dbReference type="PIRSR" id="PIRSR001480-2"/>
    </source>
</evidence>